<name>A0A0H5C316_CYBJN</name>
<dbReference type="InterPro" id="IPR000306">
    <property type="entry name" value="Znf_FYVE"/>
</dbReference>
<dbReference type="SMART" id="SM00064">
    <property type="entry name" value="FYVE"/>
    <property type="match status" value="2"/>
</dbReference>
<dbReference type="Gene3D" id="3.30.40.10">
    <property type="entry name" value="Zinc/RING finger domain, C3HC4 (zinc finger)"/>
    <property type="match status" value="2"/>
</dbReference>
<evidence type="ECO:0000256" key="4">
    <source>
        <dbReference type="ARBA" id="ARBA00022833"/>
    </source>
</evidence>
<dbReference type="InterPro" id="IPR017455">
    <property type="entry name" value="Znf_FYVE-rel"/>
</dbReference>
<dbReference type="AlphaFoldDB" id="A0A0H5C316"/>
<dbReference type="PROSITE" id="PS50178">
    <property type="entry name" value="ZF_FYVE"/>
    <property type="match status" value="2"/>
</dbReference>
<dbReference type="CDD" id="cd15737">
    <property type="entry name" value="FYVE2_Vac1p_like"/>
    <property type="match status" value="1"/>
</dbReference>
<dbReference type="EMBL" id="CDQK01000002">
    <property type="protein sequence ID" value="CEP22042.1"/>
    <property type="molecule type" value="Genomic_DNA"/>
</dbReference>
<feature type="region of interest" description="Disordered" evidence="7">
    <location>
        <begin position="92"/>
        <end position="115"/>
    </location>
</feature>
<dbReference type="InterPro" id="IPR021565">
    <property type="entry name" value="Rbsn_Rab-bd"/>
</dbReference>
<dbReference type="SMART" id="SM00734">
    <property type="entry name" value="ZnF_Rad18"/>
    <property type="match status" value="1"/>
</dbReference>
<feature type="domain" description="FYVE-type" evidence="8">
    <location>
        <begin position="334"/>
        <end position="406"/>
    </location>
</feature>
<evidence type="ECO:0000256" key="6">
    <source>
        <dbReference type="PROSITE-ProRule" id="PRU00091"/>
    </source>
</evidence>
<feature type="compositionally biased region" description="Polar residues" evidence="7">
    <location>
        <begin position="154"/>
        <end position="163"/>
    </location>
</feature>
<dbReference type="InterPro" id="IPR052727">
    <property type="entry name" value="Rab4/Rab5_effector"/>
</dbReference>
<gene>
    <name evidence="9" type="primary">pep7</name>
    <name evidence="9" type="ORF">BN1211_2306</name>
</gene>
<dbReference type="InterPro" id="IPR011011">
    <property type="entry name" value="Znf_FYVE_PHD"/>
</dbReference>
<feature type="region of interest" description="Disordered" evidence="7">
    <location>
        <begin position="154"/>
        <end position="185"/>
    </location>
</feature>
<proteinExistence type="predicted"/>
<dbReference type="GO" id="GO:0032266">
    <property type="term" value="F:phosphatidylinositol-3-phosphate binding"/>
    <property type="evidence" value="ECO:0007669"/>
    <property type="project" value="UniProtKB-ARBA"/>
</dbReference>
<feature type="compositionally biased region" description="Low complexity" evidence="7">
    <location>
        <begin position="104"/>
        <end position="115"/>
    </location>
</feature>
<keyword evidence="1" id="KW-0479">Metal-binding</keyword>
<dbReference type="PANTHER" id="PTHR13510">
    <property type="entry name" value="FYVE-FINGER-CONTAINING RAB5 EFFECTOR PROTEIN RABENOSYN-5-RELATED"/>
    <property type="match status" value="1"/>
</dbReference>
<dbReference type="InterPro" id="IPR036531">
    <property type="entry name" value="Rbsn_Rab-bd_sf"/>
</dbReference>
<feature type="compositionally biased region" description="Low complexity" evidence="7">
    <location>
        <begin position="164"/>
        <end position="176"/>
    </location>
</feature>
<evidence type="ECO:0000313" key="9">
    <source>
        <dbReference type="EMBL" id="CEP22042.1"/>
    </source>
</evidence>
<protein>
    <submittedName>
        <fullName evidence="9">Pep7 protein</fullName>
    </submittedName>
</protein>
<dbReference type="CDD" id="cd15761">
    <property type="entry name" value="FYVE1_Vac1p_like"/>
    <property type="match status" value="1"/>
</dbReference>
<keyword evidence="2" id="KW-0227">DNA damage</keyword>
<dbReference type="Pfam" id="PF11464">
    <property type="entry name" value="Rbsn"/>
    <property type="match status" value="1"/>
</dbReference>
<evidence type="ECO:0000259" key="8">
    <source>
        <dbReference type="PROSITE" id="PS50178"/>
    </source>
</evidence>
<feature type="domain" description="FYVE-type" evidence="8">
    <location>
        <begin position="188"/>
        <end position="252"/>
    </location>
</feature>
<organism evidence="9 10">
    <name type="scientific">Cyberlindnera jadinii (strain ATCC 18201 / CBS 1600 / BCRC 20928 / JCM 3617 / NBRC 0987 / NRRL Y-1542)</name>
    <name type="common">Torula yeast</name>
    <name type="synonym">Candida utilis</name>
    <dbReference type="NCBI Taxonomy" id="983966"/>
    <lineage>
        <taxon>Eukaryota</taxon>
        <taxon>Fungi</taxon>
        <taxon>Dikarya</taxon>
        <taxon>Ascomycota</taxon>
        <taxon>Saccharomycotina</taxon>
        <taxon>Saccharomycetes</taxon>
        <taxon>Phaffomycetales</taxon>
        <taxon>Phaffomycetaceae</taxon>
        <taxon>Cyberlindnera</taxon>
    </lineage>
</organism>
<reference evidence="10" key="1">
    <citation type="journal article" date="2015" name="J. Biotechnol.">
        <title>The structure of the Cyberlindnera jadinii genome and its relation to Candida utilis analyzed by the occurrence of single nucleotide polymorphisms.</title>
        <authorList>
            <person name="Rupp O."/>
            <person name="Brinkrolf K."/>
            <person name="Buerth C."/>
            <person name="Kunigo M."/>
            <person name="Schneider J."/>
            <person name="Jaenicke S."/>
            <person name="Goesmann A."/>
            <person name="Puehler A."/>
            <person name="Jaeger K.-E."/>
            <person name="Ernst J.F."/>
        </authorList>
    </citation>
    <scope>NUCLEOTIDE SEQUENCE [LARGE SCALE GENOMIC DNA]</scope>
    <source>
        <strain evidence="10">ATCC 18201 / CBS 1600 / BCRC 20928 / JCM 3617 / NBRC 0987 / NRRL Y-1542</strain>
    </source>
</reference>
<keyword evidence="3 6" id="KW-0863">Zinc-finger</keyword>
<keyword evidence="4" id="KW-0862">Zinc</keyword>
<sequence>MKRGRIIGAKEIDDSASTNSIDNVEVVESVELQSPFKADVLIPSDGRNTPSIAGDKKAKEAEMEDVSCPICSEKMLSLLQLNRHLDDEHGFGDNGTPTPMKTIPRTNTPSPLLTTPNEELRSWLKKTNEVRSKIQTALPRKFVNLDLFDSSNNSFSMSTEPSGQPSTNTTTSTNQPEITVKRSHWQRPTGRDKCTECHKTLNIKNGLVNCRKCGLLFCNSHSDFKVKLNENAQYDHDGVWSRCCTSCFQGKPGYNDYGLYEDLTKRFTTLRQKKVDERDMLQNKLEKRVINVSTMLNKIDREYHSTEFNSNFLNFRINSKKREVEQQLVNWEDGSHVLNCFICLQQFSFTLRKHHCRLCGRVVCGDNQTQCSMEIPVEHLTTLLDVPKVNNQSLIRMCKQCKDCLFQKRNFQRDLKSPLTPLLQKVDNQQSIKKAILVLMPRFEDILKRLQTDQNKSKSLTQEASRLRKRLVDSFASFDKFTKEIIALEGLSKDEELLQHAIKVESATFIQENMAPLKQLPQLLHQLEANSNNKGMSKPKYTREQVTMIKQRRQELMVLQEQRFLVEEMVSNCKKQRKFDELPMLQDNLKELNGQIEQVQNKLGEEGF</sequence>
<evidence type="ECO:0000256" key="1">
    <source>
        <dbReference type="ARBA" id="ARBA00022723"/>
    </source>
</evidence>
<dbReference type="SUPFAM" id="SSF57903">
    <property type="entry name" value="FYVE/PHD zinc finger"/>
    <property type="match status" value="2"/>
</dbReference>
<feature type="region of interest" description="Disordered" evidence="7">
    <location>
        <begin position="41"/>
        <end position="60"/>
    </location>
</feature>
<evidence type="ECO:0000313" key="10">
    <source>
        <dbReference type="Proteomes" id="UP000038830"/>
    </source>
</evidence>
<dbReference type="GO" id="GO:0008270">
    <property type="term" value="F:zinc ion binding"/>
    <property type="evidence" value="ECO:0007669"/>
    <property type="project" value="UniProtKB-KW"/>
</dbReference>
<keyword evidence="5" id="KW-0234">DNA repair</keyword>
<dbReference type="SUPFAM" id="SSF140125">
    <property type="entry name" value="Rabenosyn-5 Rab-binding domain-like"/>
    <property type="match status" value="1"/>
</dbReference>
<evidence type="ECO:0000256" key="3">
    <source>
        <dbReference type="ARBA" id="ARBA00022771"/>
    </source>
</evidence>
<evidence type="ECO:0000256" key="5">
    <source>
        <dbReference type="ARBA" id="ARBA00023204"/>
    </source>
</evidence>
<evidence type="ECO:0000256" key="7">
    <source>
        <dbReference type="SAM" id="MobiDB-lite"/>
    </source>
</evidence>
<dbReference type="PANTHER" id="PTHR13510:SF44">
    <property type="entry name" value="RABENOSYN-5"/>
    <property type="match status" value="1"/>
</dbReference>
<dbReference type="GO" id="GO:0006281">
    <property type="term" value="P:DNA repair"/>
    <property type="evidence" value="ECO:0007669"/>
    <property type="project" value="UniProtKB-KW"/>
</dbReference>
<accession>A0A0H5C316</accession>
<dbReference type="GO" id="GO:0003677">
    <property type="term" value="F:DNA binding"/>
    <property type="evidence" value="ECO:0007669"/>
    <property type="project" value="InterPro"/>
</dbReference>
<dbReference type="GO" id="GO:0098588">
    <property type="term" value="C:bounding membrane of organelle"/>
    <property type="evidence" value="ECO:0007669"/>
    <property type="project" value="UniProtKB-ARBA"/>
</dbReference>
<dbReference type="InterPro" id="IPR006642">
    <property type="entry name" value="Rad18_UBZ4"/>
</dbReference>
<dbReference type="Proteomes" id="UP000038830">
    <property type="component" value="Unassembled WGS sequence"/>
</dbReference>
<dbReference type="Pfam" id="PF01363">
    <property type="entry name" value="FYVE"/>
    <property type="match status" value="2"/>
</dbReference>
<dbReference type="InterPro" id="IPR013083">
    <property type="entry name" value="Znf_RING/FYVE/PHD"/>
</dbReference>
<evidence type="ECO:0000256" key="2">
    <source>
        <dbReference type="ARBA" id="ARBA00022763"/>
    </source>
</evidence>